<keyword evidence="9" id="KW-0325">Glycoprotein</keyword>
<feature type="transmembrane region" description="Helical" evidence="11">
    <location>
        <begin position="303"/>
        <end position="324"/>
    </location>
</feature>
<feature type="transmembrane region" description="Helical" evidence="11">
    <location>
        <begin position="391"/>
        <end position="413"/>
    </location>
</feature>
<evidence type="ECO:0000256" key="1">
    <source>
        <dbReference type="ARBA" id="ARBA00004651"/>
    </source>
</evidence>
<dbReference type="InterPro" id="IPR050332">
    <property type="entry name" value="GPCR_2"/>
</dbReference>
<name>A0AAV2NAC5_9HYME</name>
<dbReference type="Pfam" id="PF02793">
    <property type="entry name" value="HRM"/>
    <property type="match status" value="1"/>
</dbReference>
<keyword evidence="8" id="KW-0675">Receptor</keyword>
<feature type="transmembrane region" description="Helical" evidence="11">
    <location>
        <begin position="184"/>
        <end position="203"/>
    </location>
</feature>
<dbReference type="Gene3D" id="1.20.1070.10">
    <property type="entry name" value="Rhodopsin 7-helix transmembrane proteins"/>
    <property type="match status" value="1"/>
</dbReference>
<dbReference type="SUPFAM" id="SSF81321">
    <property type="entry name" value="Family A G protein-coupled receptor-like"/>
    <property type="match status" value="1"/>
</dbReference>
<evidence type="ECO:0000313" key="14">
    <source>
        <dbReference type="EMBL" id="CAL1676295.1"/>
    </source>
</evidence>
<evidence type="ECO:0000256" key="2">
    <source>
        <dbReference type="ARBA" id="ARBA00005314"/>
    </source>
</evidence>
<dbReference type="PANTHER" id="PTHR45620:SF1">
    <property type="entry name" value="G-PROTEIN COUPLED RECEPTORS FAMILY 2 PROFILE 2 DOMAIN-CONTAINING PROTEIN"/>
    <property type="match status" value="1"/>
</dbReference>
<feature type="transmembrane region" description="Helical" evidence="11">
    <location>
        <begin position="419"/>
        <end position="443"/>
    </location>
</feature>
<dbReference type="InterPro" id="IPR017981">
    <property type="entry name" value="GPCR_2-like_7TM"/>
</dbReference>
<keyword evidence="6" id="KW-0297">G-protein coupled receptor</keyword>
<evidence type="ECO:0000256" key="8">
    <source>
        <dbReference type="ARBA" id="ARBA00023170"/>
    </source>
</evidence>
<gene>
    <name evidence="14" type="ORF">LPLAT_LOCUS2515</name>
</gene>
<dbReference type="PRINTS" id="PR00249">
    <property type="entry name" value="GPCRSECRETIN"/>
</dbReference>
<evidence type="ECO:0000256" key="3">
    <source>
        <dbReference type="ARBA" id="ARBA00022475"/>
    </source>
</evidence>
<keyword evidence="7 11" id="KW-0472">Membrane</keyword>
<dbReference type="PANTHER" id="PTHR45620">
    <property type="entry name" value="PDF RECEPTOR-LIKE PROTEIN-RELATED"/>
    <property type="match status" value="1"/>
</dbReference>
<dbReference type="GO" id="GO:0005886">
    <property type="term" value="C:plasma membrane"/>
    <property type="evidence" value="ECO:0007669"/>
    <property type="project" value="UniProtKB-SubCell"/>
</dbReference>
<dbReference type="Proteomes" id="UP001497644">
    <property type="component" value="Chromosome 11"/>
</dbReference>
<dbReference type="PROSITE" id="PS00650">
    <property type="entry name" value="G_PROTEIN_RECEP_F2_2"/>
    <property type="match status" value="1"/>
</dbReference>
<keyword evidence="15" id="KW-1185">Reference proteome</keyword>
<dbReference type="FunFam" id="1.20.1070.10:FF:000527">
    <property type="entry name" value="Parathyroid hormone/parathyroid hormone-related peptide receptor"/>
    <property type="match status" value="1"/>
</dbReference>
<feature type="transmembrane region" description="Helical" evidence="11">
    <location>
        <begin position="269"/>
        <end position="291"/>
    </location>
</feature>
<dbReference type="PROSITE" id="PS50227">
    <property type="entry name" value="G_PROTEIN_RECEP_F2_3"/>
    <property type="match status" value="1"/>
</dbReference>
<dbReference type="Gene3D" id="4.10.1240.10">
    <property type="entry name" value="GPCR, family 2, extracellular hormone receptor domain"/>
    <property type="match status" value="1"/>
</dbReference>
<keyword evidence="3" id="KW-1003">Cell membrane</keyword>
<dbReference type="Pfam" id="PF00002">
    <property type="entry name" value="7tm_2"/>
    <property type="match status" value="1"/>
</dbReference>
<organism evidence="14 15">
    <name type="scientific">Lasius platythorax</name>
    <dbReference type="NCBI Taxonomy" id="488582"/>
    <lineage>
        <taxon>Eukaryota</taxon>
        <taxon>Metazoa</taxon>
        <taxon>Ecdysozoa</taxon>
        <taxon>Arthropoda</taxon>
        <taxon>Hexapoda</taxon>
        <taxon>Insecta</taxon>
        <taxon>Pterygota</taxon>
        <taxon>Neoptera</taxon>
        <taxon>Endopterygota</taxon>
        <taxon>Hymenoptera</taxon>
        <taxon>Apocrita</taxon>
        <taxon>Aculeata</taxon>
        <taxon>Formicoidea</taxon>
        <taxon>Formicidae</taxon>
        <taxon>Formicinae</taxon>
        <taxon>Lasius</taxon>
        <taxon>Lasius</taxon>
    </lineage>
</organism>
<comment type="similarity">
    <text evidence="2">Belongs to the G-protein coupled receptor 2 family.</text>
</comment>
<dbReference type="EMBL" id="OZ034834">
    <property type="protein sequence ID" value="CAL1676295.1"/>
    <property type="molecule type" value="Genomic_DNA"/>
</dbReference>
<dbReference type="PROSITE" id="PS00649">
    <property type="entry name" value="G_PROTEIN_RECEP_F2_1"/>
    <property type="match status" value="1"/>
</dbReference>
<evidence type="ECO:0008006" key="16">
    <source>
        <dbReference type="Google" id="ProtNLM"/>
    </source>
</evidence>
<dbReference type="InterPro" id="IPR000832">
    <property type="entry name" value="GPCR_2_secretin-like"/>
</dbReference>
<keyword evidence="4 11" id="KW-0812">Transmembrane</keyword>
<evidence type="ECO:0000256" key="6">
    <source>
        <dbReference type="ARBA" id="ARBA00023040"/>
    </source>
</evidence>
<feature type="transmembrane region" description="Helical" evidence="11">
    <location>
        <begin position="344"/>
        <end position="370"/>
    </location>
</feature>
<evidence type="ECO:0000259" key="12">
    <source>
        <dbReference type="PROSITE" id="PS50227"/>
    </source>
</evidence>
<evidence type="ECO:0000256" key="7">
    <source>
        <dbReference type="ARBA" id="ARBA00023136"/>
    </source>
</evidence>
<dbReference type="GO" id="GO:0007166">
    <property type="term" value="P:cell surface receptor signaling pathway"/>
    <property type="evidence" value="ECO:0007669"/>
    <property type="project" value="InterPro"/>
</dbReference>
<sequence length="511" mass="59088">MGDTEVERFLVDQKSKCEQLLKEGMSIFDMMSEAARIGLSSDSVIDKNRWKRNHNFAETNITVNEDNGTDIRRCPAIFDGLLCWSRTDAPGTAILPCPPASIMGYTDLVSENLRALAVASKVCLANGEWYQNSDGVFWSNYSLCVLNRTRYVINGAENYPRRYETAEYSLLNKWLPIIRIVSHIGYGTSFITLIVAMVVFSLLRKLRNPRNRLHMHLFVSFIMRAFMALLKDWIFIDGIGMAWNVVFVNGNSVFINERSMWICKAITSLWQYFIVANYSWILMEGLYLHNLVFKALCTDTSTIALYILLGWGLPVLVVVPWIIIRATIEDTLCWTTHENPLLFLVIRIPIIISILFNFLLFLNIVRVLLVKLKTSVHLQRKKMKYKRWAKSTMVLVPLFGIHYTFFLGLSYHQDYRVELIWLFCDQLFASFQGAFVALLYCLLNGEVRAEMRRAWRARRSKKEVDSFISGHRELSKNLKDGINRKQHRSEGDNGTNFTITVMKKLSMKDVK</sequence>
<evidence type="ECO:0000256" key="10">
    <source>
        <dbReference type="ARBA" id="ARBA00023224"/>
    </source>
</evidence>
<dbReference type="AlphaFoldDB" id="A0AAV2NAC5"/>
<evidence type="ECO:0000259" key="13">
    <source>
        <dbReference type="PROSITE" id="PS50261"/>
    </source>
</evidence>
<dbReference type="PROSITE" id="PS50261">
    <property type="entry name" value="G_PROTEIN_RECEP_F2_4"/>
    <property type="match status" value="1"/>
</dbReference>
<accession>A0AAV2NAC5</accession>
<evidence type="ECO:0000256" key="9">
    <source>
        <dbReference type="ARBA" id="ARBA00023180"/>
    </source>
</evidence>
<dbReference type="GO" id="GO:0017046">
    <property type="term" value="F:peptide hormone binding"/>
    <property type="evidence" value="ECO:0007669"/>
    <property type="project" value="TreeGrafter"/>
</dbReference>
<dbReference type="SMART" id="SM00008">
    <property type="entry name" value="HormR"/>
    <property type="match status" value="1"/>
</dbReference>
<dbReference type="InterPro" id="IPR036445">
    <property type="entry name" value="GPCR_2_extracell_dom_sf"/>
</dbReference>
<reference evidence="14" key="1">
    <citation type="submission" date="2024-04" db="EMBL/GenBank/DDBJ databases">
        <authorList>
            <consortium name="Molecular Ecology Group"/>
        </authorList>
    </citation>
    <scope>NUCLEOTIDE SEQUENCE</scope>
</reference>
<keyword evidence="10" id="KW-0807">Transducer</keyword>
<evidence type="ECO:0000256" key="5">
    <source>
        <dbReference type="ARBA" id="ARBA00022989"/>
    </source>
</evidence>
<evidence type="ECO:0000256" key="4">
    <source>
        <dbReference type="ARBA" id="ARBA00022692"/>
    </source>
</evidence>
<dbReference type="CDD" id="cd15273">
    <property type="entry name" value="7tmB1_NPR_B7_insect-like"/>
    <property type="match status" value="1"/>
</dbReference>
<keyword evidence="5 11" id="KW-1133">Transmembrane helix</keyword>
<evidence type="ECO:0000256" key="11">
    <source>
        <dbReference type="SAM" id="Phobius"/>
    </source>
</evidence>
<feature type="domain" description="G-protein coupled receptors family 2 profile 1" evidence="12">
    <location>
        <begin position="74"/>
        <end position="148"/>
    </location>
</feature>
<feature type="domain" description="G-protein coupled receptors family 2 profile 2" evidence="13">
    <location>
        <begin position="178"/>
        <end position="444"/>
    </location>
</feature>
<proteinExistence type="inferred from homology"/>
<dbReference type="SUPFAM" id="SSF111418">
    <property type="entry name" value="Hormone receptor domain"/>
    <property type="match status" value="1"/>
</dbReference>
<protein>
    <recommendedName>
        <fullName evidence="16">Parathyroid hormone/parathyroid hormone-related peptide receptor</fullName>
    </recommendedName>
</protein>
<evidence type="ECO:0000313" key="15">
    <source>
        <dbReference type="Proteomes" id="UP001497644"/>
    </source>
</evidence>
<dbReference type="GO" id="GO:0007188">
    <property type="term" value="P:adenylate cyclase-modulating G protein-coupled receptor signaling pathway"/>
    <property type="evidence" value="ECO:0007669"/>
    <property type="project" value="TreeGrafter"/>
</dbReference>
<dbReference type="InterPro" id="IPR001879">
    <property type="entry name" value="GPCR_2_extracellular_dom"/>
</dbReference>
<comment type="subcellular location">
    <subcellularLocation>
        <location evidence="1">Cell membrane</location>
        <topology evidence="1">Multi-pass membrane protein</topology>
    </subcellularLocation>
</comment>
<dbReference type="InterPro" id="IPR017983">
    <property type="entry name" value="GPCR_2_secretin-like_CS"/>
</dbReference>
<dbReference type="GO" id="GO:0008528">
    <property type="term" value="F:G protein-coupled peptide receptor activity"/>
    <property type="evidence" value="ECO:0007669"/>
    <property type="project" value="TreeGrafter"/>
</dbReference>